<evidence type="ECO:0000313" key="3">
    <source>
        <dbReference type="Proteomes" id="UP000694865"/>
    </source>
</evidence>
<feature type="compositionally biased region" description="Low complexity" evidence="2">
    <location>
        <begin position="13"/>
        <end position="26"/>
    </location>
</feature>
<feature type="region of interest" description="Disordered" evidence="2">
    <location>
        <begin position="99"/>
        <end position="123"/>
    </location>
</feature>
<sequence length="294" mass="32756">VKQHKETTQTLKTSSSSSSSSSSSCTSAASSECSDDAFIDVVDVGDVDDHLFNTADNDYISNSILNILEEGNITDHVSLSTFEWTDNEVDLQVANNVEVSNSGSDSHSDAMPSSPTIPRKKKKIADNAQWSGLCYEDKVRLVESLGQSISNELGLREQLDVIRIINPSAVISPSDSEFVIDIQALNDDKLKRIRDYVKKNASNNNNSSNSGSRSPQKSSDESSSSEYSSSPDQRVKQSKKQNREKRHQQKAIKQKQRKEYRQAMKEKRSGLFNKEEVMSLTIHEQQEEDIDILS</sequence>
<dbReference type="InterPro" id="IPR029672">
    <property type="entry name" value="FAM199X_fam"/>
</dbReference>
<feature type="compositionally biased region" description="Polar residues" evidence="2">
    <location>
        <begin position="99"/>
        <end position="116"/>
    </location>
</feature>
<feature type="compositionally biased region" description="Basic and acidic residues" evidence="2">
    <location>
        <begin position="257"/>
        <end position="273"/>
    </location>
</feature>
<comment type="similarity">
    <text evidence="1">Belongs to the FAM199 family.</text>
</comment>
<protein>
    <submittedName>
        <fullName evidence="4">Protein FAM199X-B-like</fullName>
    </submittedName>
</protein>
<evidence type="ECO:0000256" key="1">
    <source>
        <dbReference type="ARBA" id="ARBA00009319"/>
    </source>
</evidence>
<dbReference type="Pfam" id="PF15814">
    <property type="entry name" value="FAM199X"/>
    <property type="match status" value="1"/>
</dbReference>
<dbReference type="PANTHER" id="PTHR32003:SF1">
    <property type="entry name" value="PROTEIN FAM199X"/>
    <property type="match status" value="1"/>
</dbReference>
<keyword evidence="3" id="KW-1185">Reference proteome</keyword>
<dbReference type="PANTHER" id="PTHR32003">
    <property type="entry name" value="PROTEIN FAM199X"/>
    <property type="match status" value="1"/>
</dbReference>
<organism evidence="3 4">
    <name type="scientific">Saccoglossus kowalevskii</name>
    <name type="common">Acorn worm</name>
    <dbReference type="NCBI Taxonomy" id="10224"/>
    <lineage>
        <taxon>Eukaryota</taxon>
        <taxon>Metazoa</taxon>
        <taxon>Hemichordata</taxon>
        <taxon>Enteropneusta</taxon>
        <taxon>Harrimaniidae</taxon>
        <taxon>Saccoglossus</taxon>
    </lineage>
</organism>
<reference evidence="4" key="1">
    <citation type="submission" date="2025-08" db="UniProtKB">
        <authorList>
            <consortium name="RefSeq"/>
        </authorList>
    </citation>
    <scope>IDENTIFICATION</scope>
    <source>
        <tissue evidence="4">Testes</tissue>
    </source>
</reference>
<gene>
    <name evidence="4" type="primary">LOC102810172</name>
</gene>
<feature type="compositionally biased region" description="Low complexity" evidence="2">
    <location>
        <begin position="200"/>
        <end position="232"/>
    </location>
</feature>
<accession>A0ABM0MF38</accession>
<dbReference type="Proteomes" id="UP000694865">
    <property type="component" value="Unplaced"/>
</dbReference>
<feature type="region of interest" description="Disordered" evidence="2">
    <location>
        <begin position="1"/>
        <end position="26"/>
    </location>
</feature>
<feature type="non-terminal residue" evidence="4">
    <location>
        <position position="1"/>
    </location>
</feature>
<feature type="region of interest" description="Disordered" evidence="2">
    <location>
        <begin position="199"/>
        <end position="273"/>
    </location>
</feature>
<name>A0ABM0MF38_SACKO</name>
<feature type="compositionally biased region" description="Basic residues" evidence="2">
    <location>
        <begin position="236"/>
        <end position="256"/>
    </location>
</feature>
<evidence type="ECO:0000256" key="2">
    <source>
        <dbReference type="SAM" id="MobiDB-lite"/>
    </source>
</evidence>
<dbReference type="GeneID" id="102810172"/>
<proteinExistence type="inferred from homology"/>
<evidence type="ECO:0000313" key="4">
    <source>
        <dbReference type="RefSeq" id="XP_006818629.1"/>
    </source>
</evidence>
<dbReference type="RefSeq" id="XP_006818629.1">
    <property type="nucleotide sequence ID" value="XM_006818566.1"/>
</dbReference>